<dbReference type="AlphaFoldDB" id="A0AAN9RAC0"/>
<dbReference type="Pfam" id="PF00400">
    <property type="entry name" value="WD40"/>
    <property type="match status" value="1"/>
</dbReference>
<name>A0AAN9RAC0_PHACN</name>
<gene>
    <name evidence="4" type="ORF">VNO80_13940</name>
</gene>
<dbReference type="GO" id="GO:0016593">
    <property type="term" value="C:Cdc73/Paf1 complex"/>
    <property type="evidence" value="ECO:0007669"/>
    <property type="project" value="TreeGrafter"/>
</dbReference>
<keyword evidence="1 3" id="KW-0853">WD repeat</keyword>
<dbReference type="Proteomes" id="UP001374584">
    <property type="component" value="Unassembled WGS sequence"/>
</dbReference>
<evidence type="ECO:0000313" key="5">
    <source>
        <dbReference type="Proteomes" id="UP001374584"/>
    </source>
</evidence>
<comment type="caution">
    <text evidence="4">The sequence shown here is derived from an EMBL/GenBank/DDBJ whole genome shotgun (WGS) entry which is preliminary data.</text>
</comment>
<dbReference type="InterPro" id="IPR001680">
    <property type="entry name" value="WD40_rpt"/>
</dbReference>
<dbReference type="PROSITE" id="PS50082">
    <property type="entry name" value="WD_REPEATS_2"/>
    <property type="match status" value="1"/>
</dbReference>
<organism evidence="4 5">
    <name type="scientific">Phaseolus coccineus</name>
    <name type="common">Scarlet runner bean</name>
    <name type="synonym">Phaseolus multiflorus</name>
    <dbReference type="NCBI Taxonomy" id="3886"/>
    <lineage>
        <taxon>Eukaryota</taxon>
        <taxon>Viridiplantae</taxon>
        <taxon>Streptophyta</taxon>
        <taxon>Embryophyta</taxon>
        <taxon>Tracheophyta</taxon>
        <taxon>Spermatophyta</taxon>
        <taxon>Magnoliopsida</taxon>
        <taxon>eudicotyledons</taxon>
        <taxon>Gunneridae</taxon>
        <taxon>Pentapetalae</taxon>
        <taxon>rosids</taxon>
        <taxon>fabids</taxon>
        <taxon>Fabales</taxon>
        <taxon>Fabaceae</taxon>
        <taxon>Papilionoideae</taxon>
        <taxon>50 kb inversion clade</taxon>
        <taxon>NPAAA clade</taxon>
        <taxon>indigoferoid/millettioid clade</taxon>
        <taxon>Phaseoleae</taxon>
        <taxon>Phaseolus</taxon>
    </lineage>
</organism>
<accession>A0AAN9RAC0</accession>
<dbReference type="EMBL" id="JAYMYR010000005">
    <property type="protein sequence ID" value="KAK7365117.1"/>
    <property type="molecule type" value="Genomic_DNA"/>
</dbReference>
<dbReference type="InterPro" id="IPR051510">
    <property type="entry name" value="SKI8"/>
</dbReference>
<reference evidence="4 5" key="1">
    <citation type="submission" date="2024-01" db="EMBL/GenBank/DDBJ databases">
        <title>The genomes of 5 underutilized Papilionoideae crops provide insights into root nodulation and disease resistanc.</title>
        <authorList>
            <person name="Jiang F."/>
        </authorList>
    </citation>
    <scope>NUCLEOTIDE SEQUENCE [LARGE SCALE GENOMIC DNA]</scope>
    <source>
        <strain evidence="4">JINMINGXINNONG_FW02</strain>
        <tissue evidence="4">Leaves</tissue>
    </source>
</reference>
<evidence type="ECO:0000313" key="4">
    <source>
        <dbReference type="EMBL" id="KAK7365117.1"/>
    </source>
</evidence>
<proteinExistence type="predicted"/>
<sequence>MGTSNRPPLLLTGFLDETVKLWHSDDLLLNRTNTGHSLGITSVAAHPLGSLAASPSLDNFVRVFNVDSNAIVTTIELCMENAIRSQGFSLSLPFVIVSNQLVGLDVPSIEVRYINLTIGVDVQLGSRALPTLINYT</sequence>
<evidence type="ECO:0000256" key="2">
    <source>
        <dbReference type="ARBA" id="ARBA00022737"/>
    </source>
</evidence>
<keyword evidence="5" id="KW-1185">Reference proteome</keyword>
<dbReference type="Gene3D" id="2.130.10.10">
    <property type="entry name" value="YVTN repeat-like/Quinoprotein amine dehydrogenase"/>
    <property type="match status" value="1"/>
</dbReference>
<keyword evidence="2" id="KW-0677">Repeat</keyword>
<dbReference type="InterPro" id="IPR036322">
    <property type="entry name" value="WD40_repeat_dom_sf"/>
</dbReference>
<evidence type="ECO:0000256" key="1">
    <source>
        <dbReference type="ARBA" id="ARBA00022574"/>
    </source>
</evidence>
<feature type="repeat" description="WD" evidence="3">
    <location>
        <begin position="33"/>
        <end position="74"/>
    </location>
</feature>
<dbReference type="InterPro" id="IPR015943">
    <property type="entry name" value="WD40/YVTN_repeat-like_dom_sf"/>
</dbReference>
<dbReference type="PANTHER" id="PTHR44090:SF1">
    <property type="entry name" value="SUPERKILLER COMPLEX PROTEIN 8"/>
    <property type="match status" value="1"/>
</dbReference>
<dbReference type="PANTHER" id="PTHR44090">
    <property type="entry name" value="WD REPEAT-CONTAINING PROTEIN 61"/>
    <property type="match status" value="1"/>
</dbReference>
<dbReference type="SUPFAM" id="SSF50978">
    <property type="entry name" value="WD40 repeat-like"/>
    <property type="match status" value="1"/>
</dbReference>
<protein>
    <submittedName>
        <fullName evidence="4">Uncharacterized protein</fullName>
    </submittedName>
</protein>
<evidence type="ECO:0000256" key="3">
    <source>
        <dbReference type="PROSITE-ProRule" id="PRU00221"/>
    </source>
</evidence>